<dbReference type="PRINTS" id="PR00237">
    <property type="entry name" value="GPCRRHODOPSN"/>
</dbReference>
<proteinExistence type="inferred from homology"/>
<feature type="transmembrane region" description="Helical" evidence="11">
    <location>
        <begin position="48"/>
        <end position="72"/>
    </location>
</feature>
<dbReference type="AlphaFoldDB" id="A0AAN9YA94"/>
<keyword evidence="3" id="KW-1003">Cell membrane</keyword>
<name>A0AAN9YA94_9HEMI</name>
<gene>
    <name evidence="13" type="ORF">V9T40_003274</name>
</gene>
<evidence type="ECO:0000256" key="7">
    <source>
        <dbReference type="ARBA" id="ARBA00023136"/>
    </source>
</evidence>
<evidence type="ECO:0000256" key="2">
    <source>
        <dbReference type="ARBA" id="ARBA00010663"/>
    </source>
</evidence>
<dbReference type="PROSITE" id="PS50262">
    <property type="entry name" value="G_PROTEIN_RECEP_F1_2"/>
    <property type="match status" value="1"/>
</dbReference>
<evidence type="ECO:0000313" key="13">
    <source>
        <dbReference type="EMBL" id="KAK7603275.1"/>
    </source>
</evidence>
<dbReference type="Gene3D" id="1.20.1070.10">
    <property type="entry name" value="Rhodopsin 7-helix transmembrane proteins"/>
    <property type="match status" value="1"/>
</dbReference>
<dbReference type="InterPro" id="IPR017452">
    <property type="entry name" value="GPCR_Rhodpsn_7TM"/>
</dbReference>
<dbReference type="PANTHER" id="PTHR24248:SF125">
    <property type="entry name" value="DOPAMINE D2-LIKE RECEPTOR"/>
    <property type="match status" value="1"/>
</dbReference>
<evidence type="ECO:0000256" key="9">
    <source>
        <dbReference type="ARBA" id="ARBA00023170"/>
    </source>
</evidence>
<dbReference type="Proteomes" id="UP001367676">
    <property type="component" value="Unassembled WGS sequence"/>
</dbReference>
<dbReference type="InterPro" id="IPR000276">
    <property type="entry name" value="GPCR_Rhodpsn"/>
</dbReference>
<accession>A0AAN9YA94</accession>
<evidence type="ECO:0000256" key="3">
    <source>
        <dbReference type="ARBA" id="ARBA00022475"/>
    </source>
</evidence>
<evidence type="ECO:0000256" key="8">
    <source>
        <dbReference type="ARBA" id="ARBA00023157"/>
    </source>
</evidence>
<reference evidence="13 14" key="1">
    <citation type="submission" date="2024-03" db="EMBL/GenBank/DDBJ databases">
        <title>Adaptation during the transition from Ophiocordyceps entomopathogen to insect associate is accompanied by gene loss and intensified selection.</title>
        <authorList>
            <person name="Ward C.M."/>
            <person name="Onetto C.A."/>
            <person name="Borneman A.R."/>
        </authorList>
    </citation>
    <scope>NUCLEOTIDE SEQUENCE [LARGE SCALE GENOMIC DNA]</scope>
    <source>
        <strain evidence="13">AWRI1</strain>
        <tissue evidence="13">Single Adult Female</tissue>
    </source>
</reference>
<evidence type="ECO:0000256" key="6">
    <source>
        <dbReference type="ARBA" id="ARBA00023040"/>
    </source>
</evidence>
<dbReference type="SUPFAM" id="SSF81321">
    <property type="entry name" value="Family A G protein-coupled receptor-like"/>
    <property type="match status" value="1"/>
</dbReference>
<evidence type="ECO:0000256" key="10">
    <source>
        <dbReference type="ARBA" id="ARBA00023224"/>
    </source>
</evidence>
<keyword evidence="9" id="KW-0675">Receptor</keyword>
<dbReference type="Pfam" id="PF00001">
    <property type="entry name" value="7tm_1"/>
    <property type="match status" value="1"/>
</dbReference>
<feature type="domain" description="G-protein coupled receptors family 1 profile" evidence="12">
    <location>
        <begin position="63"/>
        <end position="111"/>
    </location>
</feature>
<comment type="subcellular location">
    <subcellularLocation>
        <location evidence="1">Cell membrane</location>
        <topology evidence="1">Multi-pass membrane protein</topology>
    </subcellularLocation>
</comment>
<keyword evidence="5 11" id="KW-1133">Transmembrane helix</keyword>
<keyword evidence="4 11" id="KW-0812">Transmembrane</keyword>
<keyword evidence="7 11" id="KW-0472">Membrane</keyword>
<evidence type="ECO:0000256" key="11">
    <source>
        <dbReference type="SAM" id="Phobius"/>
    </source>
</evidence>
<dbReference type="GO" id="GO:0004930">
    <property type="term" value="F:G protein-coupled receptor activity"/>
    <property type="evidence" value="ECO:0007669"/>
    <property type="project" value="UniProtKB-KW"/>
</dbReference>
<comment type="caution">
    <text evidence="13">The sequence shown here is derived from an EMBL/GenBank/DDBJ whole genome shotgun (WGS) entry which is preliminary data.</text>
</comment>
<dbReference type="GO" id="GO:0045202">
    <property type="term" value="C:synapse"/>
    <property type="evidence" value="ECO:0007669"/>
    <property type="project" value="GOC"/>
</dbReference>
<feature type="transmembrane region" description="Helical" evidence="11">
    <location>
        <begin position="84"/>
        <end position="108"/>
    </location>
</feature>
<dbReference type="PANTHER" id="PTHR24248">
    <property type="entry name" value="ADRENERGIC RECEPTOR-RELATED G-PROTEIN COUPLED RECEPTOR"/>
    <property type="match status" value="1"/>
</dbReference>
<keyword evidence="10" id="KW-0807">Transducer</keyword>
<keyword evidence="6" id="KW-0297">G-protein coupled receptor</keyword>
<keyword evidence="8" id="KW-1015">Disulfide bond</keyword>
<organism evidence="13 14">
    <name type="scientific">Parthenolecanium corni</name>
    <dbReference type="NCBI Taxonomy" id="536013"/>
    <lineage>
        <taxon>Eukaryota</taxon>
        <taxon>Metazoa</taxon>
        <taxon>Ecdysozoa</taxon>
        <taxon>Arthropoda</taxon>
        <taxon>Hexapoda</taxon>
        <taxon>Insecta</taxon>
        <taxon>Pterygota</taxon>
        <taxon>Neoptera</taxon>
        <taxon>Paraneoptera</taxon>
        <taxon>Hemiptera</taxon>
        <taxon>Sternorrhyncha</taxon>
        <taxon>Coccoidea</taxon>
        <taxon>Coccidae</taxon>
        <taxon>Parthenolecanium</taxon>
    </lineage>
</organism>
<evidence type="ECO:0000256" key="5">
    <source>
        <dbReference type="ARBA" id="ARBA00022989"/>
    </source>
</evidence>
<evidence type="ECO:0000313" key="14">
    <source>
        <dbReference type="Proteomes" id="UP001367676"/>
    </source>
</evidence>
<dbReference type="EMBL" id="JBBCAQ010000006">
    <property type="protein sequence ID" value="KAK7603275.1"/>
    <property type="molecule type" value="Genomic_DNA"/>
</dbReference>
<evidence type="ECO:0000256" key="4">
    <source>
        <dbReference type="ARBA" id="ARBA00022692"/>
    </source>
</evidence>
<sequence length="111" mass="12253">MTPSMSNYNVTRKMVTENLTVLLDELDALARNSTNGTFVDGDKGGRNYWALFLVIIPIVTIFGNVLVILSVYRERTLQSVTNYFIVSLALADLLVAIGAMPFAVYALVSNF</sequence>
<evidence type="ECO:0000256" key="1">
    <source>
        <dbReference type="ARBA" id="ARBA00004651"/>
    </source>
</evidence>
<dbReference type="GO" id="GO:0005886">
    <property type="term" value="C:plasma membrane"/>
    <property type="evidence" value="ECO:0007669"/>
    <property type="project" value="UniProtKB-SubCell"/>
</dbReference>
<comment type="similarity">
    <text evidence="2">Belongs to the G-protein coupled receptor 1 family.</text>
</comment>
<protein>
    <recommendedName>
        <fullName evidence="12">G-protein coupled receptors family 1 profile domain-containing protein</fullName>
    </recommendedName>
</protein>
<keyword evidence="14" id="KW-1185">Reference proteome</keyword>
<dbReference type="GO" id="GO:0001591">
    <property type="term" value="F:dopamine neurotransmitter receptor activity, coupled via Gi/Go"/>
    <property type="evidence" value="ECO:0007669"/>
    <property type="project" value="TreeGrafter"/>
</dbReference>
<evidence type="ECO:0000259" key="12">
    <source>
        <dbReference type="PROSITE" id="PS50262"/>
    </source>
</evidence>